<feature type="region of interest" description="Disordered" evidence="8">
    <location>
        <begin position="235"/>
        <end position="262"/>
    </location>
</feature>
<dbReference type="CDD" id="cd00200">
    <property type="entry name" value="WD40"/>
    <property type="match status" value="1"/>
</dbReference>
<evidence type="ECO:0000256" key="8">
    <source>
        <dbReference type="SAM" id="MobiDB-lite"/>
    </source>
</evidence>
<evidence type="ECO:0000256" key="5">
    <source>
        <dbReference type="ARBA" id="ARBA00023242"/>
    </source>
</evidence>
<dbReference type="GO" id="GO:0005730">
    <property type="term" value="C:nucleolus"/>
    <property type="evidence" value="ECO:0007669"/>
    <property type="project" value="UniProtKB-SubCell"/>
</dbReference>
<dbReference type="GO" id="GO:0005654">
    <property type="term" value="C:nucleoplasm"/>
    <property type="evidence" value="ECO:0007669"/>
    <property type="project" value="UniProtKB-SubCell"/>
</dbReference>
<proteinExistence type="inferred from homology"/>
<comment type="function">
    <text evidence="6">Required for maturation of ribosomal RNAs and formation of the large ribosomal subunit.</text>
</comment>
<dbReference type="PROSITE" id="PS50294">
    <property type="entry name" value="WD_REPEATS_REGION"/>
    <property type="match status" value="3"/>
</dbReference>
<dbReference type="PROSITE" id="PS50082">
    <property type="entry name" value="WD_REPEATS_2"/>
    <property type="match status" value="4"/>
</dbReference>
<dbReference type="SUPFAM" id="SSF50978">
    <property type="entry name" value="WD40 repeat-like"/>
    <property type="match status" value="1"/>
</dbReference>
<keyword evidence="2 6" id="KW-0698">rRNA processing</keyword>
<dbReference type="InterPro" id="IPR015943">
    <property type="entry name" value="WD40/YVTN_repeat-like_dom_sf"/>
</dbReference>
<comment type="caution">
    <text evidence="10">The sequence shown here is derived from an EMBL/GenBank/DDBJ whole genome shotgun (WGS) entry which is preliminary data.</text>
</comment>
<evidence type="ECO:0000313" key="11">
    <source>
        <dbReference type="Proteomes" id="UP000822688"/>
    </source>
</evidence>
<comment type="similarity">
    <text evidence="6">Belongs to the WD repeat WDR12/YTM1 family.</text>
</comment>
<dbReference type="PANTHER" id="PTHR19855:SF11">
    <property type="entry name" value="RIBOSOME BIOGENESIS PROTEIN WDR12"/>
    <property type="match status" value="1"/>
</dbReference>
<dbReference type="AlphaFoldDB" id="A0A8T0ILY1"/>
<feature type="repeat" description="WD" evidence="7">
    <location>
        <begin position="269"/>
        <end position="309"/>
    </location>
</feature>
<accession>A0A8T0ILY1</accession>
<keyword evidence="1 6" id="KW-0690">Ribosome biogenesis</keyword>
<dbReference type="InterPro" id="IPR028599">
    <property type="entry name" value="WDR12/Ytm1"/>
</dbReference>
<dbReference type="GO" id="GO:0000466">
    <property type="term" value="P:maturation of 5.8S rRNA from tricistronic rRNA transcript (SSU-rRNA, 5.8S rRNA, LSU-rRNA)"/>
    <property type="evidence" value="ECO:0007669"/>
    <property type="project" value="UniProtKB-UniRule"/>
</dbReference>
<dbReference type="GO" id="GO:0030687">
    <property type="term" value="C:preribosome, large subunit precursor"/>
    <property type="evidence" value="ECO:0007669"/>
    <property type="project" value="UniProtKB-UniRule"/>
</dbReference>
<dbReference type="InterPro" id="IPR019775">
    <property type="entry name" value="WD40_repeat_CS"/>
</dbReference>
<keyword evidence="4" id="KW-0677">Repeat</keyword>
<keyword evidence="11" id="KW-1185">Reference proteome</keyword>
<gene>
    <name evidence="10" type="ORF">KC19_3G232900</name>
</gene>
<dbReference type="InterPro" id="IPR012972">
    <property type="entry name" value="NLE"/>
</dbReference>
<feature type="domain" description="NLE" evidence="9">
    <location>
        <begin position="14"/>
        <end position="77"/>
    </location>
</feature>
<dbReference type="InterPro" id="IPR020472">
    <property type="entry name" value="WD40_PAC1"/>
</dbReference>
<evidence type="ECO:0000256" key="2">
    <source>
        <dbReference type="ARBA" id="ARBA00022552"/>
    </source>
</evidence>
<comment type="subcellular location">
    <subcellularLocation>
        <location evidence="6">Nucleus</location>
        <location evidence="6">Nucleolus</location>
    </subcellularLocation>
    <subcellularLocation>
        <location evidence="6">Nucleus</location>
        <location evidence="6">Nucleoplasm</location>
    </subcellularLocation>
</comment>
<evidence type="ECO:0000256" key="4">
    <source>
        <dbReference type="ARBA" id="ARBA00022737"/>
    </source>
</evidence>
<evidence type="ECO:0000256" key="1">
    <source>
        <dbReference type="ARBA" id="ARBA00022517"/>
    </source>
</evidence>
<dbReference type="Pfam" id="PF00400">
    <property type="entry name" value="WD40"/>
    <property type="match status" value="7"/>
</dbReference>
<dbReference type="Proteomes" id="UP000822688">
    <property type="component" value="Chromosome 3"/>
</dbReference>
<evidence type="ECO:0000313" key="10">
    <source>
        <dbReference type="EMBL" id="KAG0584770.1"/>
    </source>
</evidence>
<keyword evidence="5 6" id="KW-0539">Nucleus</keyword>
<dbReference type="EMBL" id="CM026423">
    <property type="protein sequence ID" value="KAG0584770.1"/>
    <property type="molecule type" value="Genomic_DNA"/>
</dbReference>
<name>A0A8T0ILY1_CERPU</name>
<dbReference type="GO" id="GO:0043021">
    <property type="term" value="F:ribonucleoprotein complex binding"/>
    <property type="evidence" value="ECO:0007669"/>
    <property type="project" value="UniProtKB-UniRule"/>
</dbReference>
<protein>
    <recommendedName>
        <fullName evidence="6">Ribosome biogenesis protein WDR12 homolog</fullName>
    </recommendedName>
</protein>
<organism evidence="10 11">
    <name type="scientific">Ceratodon purpureus</name>
    <name type="common">Fire moss</name>
    <name type="synonym">Dicranum purpureum</name>
    <dbReference type="NCBI Taxonomy" id="3225"/>
    <lineage>
        <taxon>Eukaryota</taxon>
        <taxon>Viridiplantae</taxon>
        <taxon>Streptophyta</taxon>
        <taxon>Embryophyta</taxon>
        <taxon>Bryophyta</taxon>
        <taxon>Bryophytina</taxon>
        <taxon>Bryopsida</taxon>
        <taxon>Dicranidae</taxon>
        <taxon>Pseudoditrichales</taxon>
        <taxon>Ditrichaceae</taxon>
        <taxon>Ceratodon</taxon>
    </lineage>
</organism>
<dbReference type="Pfam" id="PF08154">
    <property type="entry name" value="NLE"/>
    <property type="match status" value="1"/>
</dbReference>
<reference evidence="10" key="1">
    <citation type="submission" date="2020-06" db="EMBL/GenBank/DDBJ databases">
        <title>WGS assembly of Ceratodon purpureus strain R40.</title>
        <authorList>
            <person name="Carey S.B."/>
            <person name="Jenkins J."/>
            <person name="Shu S."/>
            <person name="Lovell J.T."/>
            <person name="Sreedasyam A."/>
            <person name="Maumus F."/>
            <person name="Tiley G.P."/>
            <person name="Fernandez-Pozo N."/>
            <person name="Barry K."/>
            <person name="Chen C."/>
            <person name="Wang M."/>
            <person name="Lipzen A."/>
            <person name="Daum C."/>
            <person name="Saski C.A."/>
            <person name="Payton A.C."/>
            <person name="Mcbreen J.C."/>
            <person name="Conrad R.E."/>
            <person name="Kollar L.M."/>
            <person name="Olsson S."/>
            <person name="Huttunen S."/>
            <person name="Landis J.B."/>
            <person name="Wickett N.J."/>
            <person name="Johnson M.G."/>
            <person name="Rensing S.A."/>
            <person name="Grimwood J."/>
            <person name="Schmutz J."/>
            <person name="Mcdaniel S.F."/>
        </authorList>
    </citation>
    <scope>NUCLEOTIDE SEQUENCE</scope>
    <source>
        <strain evidence="10">R40</strain>
    </source>
</reference>
<sequence length="435" mass="47444">MDTTNGEEVVERQIQVKFVTKLPPALRVVSSAFAIPAKLGRYGLSEVVNTLLGLERPQPFDFLIDGELLRTSIEQFLLTKGITAETTVTVEYIPVVLPPEPQQPRAHDEWVSAVSGFNSKFIITGSYDNHGRLWNAAGECVVLLQGHTDCITSLAPIPAPGSSAKQLQLVTASKDHTLRFWQVALNEVTSSTTTLKPSKRLKGHTSSVQSVAASPSGNEVCSGSWDASIKLWSLRDEPEGEEDTGGKKRRLETGAVSSTEKQVDARATLQGHTQVVGALDWSERETIYSASWDHSLRTWDVETAVNTHTLTSSKALHCLSVGGEGNALLAAGGADHVLRIWDPRLPGTVAPVSQLSSHTSWISACKWHPKSTFHLLTASYDGTVKLWDTRATIPLVTLTQHKDKVLSADWWKDNNIVSGGADSQLHIYLKLNLSF</sequence>
<feature type="repeat" description="WD" evidence="7">
    <location>
        <begin position="201"/>
        <end position="235"/>
    </location>
</feature>
<evidence type="ECO:0000256" key="3">
    <source>
        <dbReference type="ARBA" id="ARBA00022574"/>
    </source>
</evidence>
<dbReference type="HAMAP" id="MF_03029">
    <property type="entry name" value="WDR12"/>
    <property type="match status" value="1"/>
</dbReference>
<feature type="repeat" description="WD" evidence="7">
    <location>
        <begin position="355"/>
        <end position="397"/>
    </location>
</feature>
<dbReference type="InterPro" id="IPR036322">
    <property type="entry name" value="WD40_repeat_dom_sf"/>
</dbReference>
<dbReference type="PANTHER" id="PTHR19855">
    <property type="entry name" value="WD40 REPEAT PROTEIN 12, 37"/>
    <property type="match status" value="1"/>
</dbReference>
<evidence type="ECO:0000256" key="6">
    <source>
        <dbReference type="HAMAP-Rule" id="MF_03029"/>
    </source>
</evidence>
<dbReference type="SMART" id="SM00320">
    <property type="entry name" value="WD40"/>
    <property type="match status" value="7"/>
</dbReference>
<keyword evidence="3 7" id="KW-0853">WD repeat</keyword>
<dbReference type="PROSITE" id="PS00678">
    <property type="entry name" value="WD_REPEATS_1"/>
    <property type="match status" value="2"/>
</dbReference>
<dbReference type="PRINTS" id="PR00320">
    <property type="entry name" value="GPROTEINBRPT"/>
</dbReference>
<evidence type="ECO:0000256" key="7">
    <source>
        <dbReference type="PROSITE-ProRule" id="PRU00221"/>
    </source>
</evidence>
<evidence type="ECO:0000259" key="9">
    <source>
        <dbReference type="Pfam" id="PF08154"/>
    </source>
</evidence>
<dbReference type="Gene3D" id="2.130.10.10">
    <property type="entry name" value="YVTN repeat-like/Quinoprotein amine dehydrogenase"/>
    <property type="match status" value="1"/>
</dbReference>
<dbReference type="InterPro" id="IPR001680">
    <property type="entry name" value="WD40_rpt"/>
</dbReference>
<dbReference type="GO" id="GO:0000463">
    <property type="term" value="P:maturation of LSU-rRNA from tricistronic rRNA transcript (SSU-rRNA, 5.8S rRNA, LSU-rRNA)"/>
    <property type="evidence" value="ECO:0007669"/>
    <property type="project" value="UniProtKB-UniRule"/>
</dbReference>
<feature type="repeat" description="WD" evidence="7">
    <location>
        <begin position="144"/>
        <end position="191"/>
    </location>
</feature>